<dbReference type="InterPro" id="IPR032678">
    <property type="entry name" value="tRNA-synt_1_cat_dom"/>
</dbReference>
<feature type="binding site" evidence="12">
    <location>
        <position position="202"/>
    </location>
    <ligand>
        <name>Zn(2+)</name>
        <dbReference type="ChEBI" id="CHEBI:29105"/>
    </ligand>
</feature>
<dbReference type="Gene3D" id="1.20.120.1910">
    <property type="entry name" value="Cysteine-tRNA ligase, C-terminal anti-codon recognition domain"/>
    <property type="match status" value="1"/>
</dbReference>
<evidence type="ECO:0000256" key="3">
    <source>
        <dbReference type="ARBA" id="ARBA00011245"/>
    </source>
</evidence>
<feature type="short sequence motif" description="'HIGH' region" evidence="12">
    <location>
        <begin position="29"/>
        <end position="39"/>
    </location>
</feature>
<dbReference type="EC" id="6.1.1.16" evidence="12"/>
<dbReference type="STRING" id="1031564.CINS_0605"/>
<dbReference type="Proteomes" id="UP000031163">
    <property type="component" value="Chromosome"/>
</dbReference>
<evidence type="ECO:0000256" key="1">
    <source>
        <dbReference type="ARBA" id="ARBA00004496"/>
    </source>
</evidence>
<dbReference type="GO" id="GO:0006423">
    <property type="term" value="P:cysteinyl-tRNA aminoacylation"/>
    <property type="evidence" value="ECO:0007669"/>
    <property type="project" value="UniProtKB-UniRule"/>
</dbReference>
<evidence type="ECO:0000256" key="4">
    <source>
        <dbReference type="ARBA" id="ARBA00022490"/>
    </source>
</evidence>
<feature type="domain" description="Cysteinyl-tRNA synthetase class Ia DALR" evidence="14">
    <location>
        <begin position="341"/>
        <end position="393"/>
    </location>
</feature>
<sequence>MVLFDSVLKKKCTFISREEKKVNLYLCGPTVYDDAHLGHARSSVCFDLLRRVLMANNYEVIFTRNYTDIDDKILKKMKEENQSLEYITNFYIKRYEDDMRALNILEPTHKPKATEYIQEMIEYIQILLDTNFAYKLNDGIYFDTSKDKKYFCISNRNLDDTQSRLEDNIIKKNPSDFVLWKFDDEFYTANFGNGRPGWHTECVVMIESIYKNKLDIHAGGMDLLFPHHENEACQCRCKNNYELANFWLHNGFVQINGEKMSKSLGNSFFLKDSLKIFCAEAIRFYLLSSHYRANFNYSLEDLKAAKKRLDKFYRLKKRLNLNAFKDKKPKIESQIAKEILTALNDDLNSSKALALLDEFINECNNKLDQNSKDKFYKNSLNEAIEEISFIFGIGKIDTIKYFQFGVNETQSRYIEEQIKLRDMAKKEKNYALADQIRDKLSQENIVLMDTTNGVIWEKNG</sequence>
<evidence type="ECO:0000256" key="10">
    <source>
        <dbReference type="ARBA" id="ARBA00022917"/>
    </source>
</evidence>
<dbReference type="Gene3D" id="3.40.50.620">
    <property type="entry name" value="HUPs"/>
    <property type="match status" value="1"/>
</dbReference>
<evidence type="ECO:0000256" key="5">
    <source>
        <dbReference type="ARBA" id="ARBA00022598"/>
    </source>
</evidence>
<dbReference type="InterPro" id="IPR014729">
    <property type="entry name" value="Rossmann-like_a/b/a_fold"/>
</dbReference>
<dbReference type="InterPro" id="IPR024909">
    <property type="entry name" value="Cys-tRNA/MSH_ligase"/>
</dbReference>
<evidence type="ECO:0000256" key="8">
    <source>
        <dbReference type="ARBA" id="ARBA00022833"/>
    </source>
</evidence>
<accession>A0A0A8H0N7</accession>
<organism evidence="15 16">
    <name type="scientific">Campylobacter insulaenigrae NCTC 12927</name>
    <dbReference type="NCBI Taxonomy" id="1031564"/>
    <lineage>
        <taxon>Bacteria</taxon>
        <taxon>Pseudomonadati</taxon>
        <taxon>Campylobacterota</taxon>
        <taxon>Epsilonproteobacteria</taxon>
        <taxon>Campylobacterales</taxon>
        <taxon>Campylobacteraceae</taxon>
        <taxon>Campylobacter</taxon>
    </lineage>
</organism>
<feature type="domain" description="tRNA synthetases class I catalytic" evidence="13">
    <location>
        <begin position="17"/>
        <end position="306"/>
    </location>
</feature>
<keyword evidence="5 12" id="KW-0436">Ligase</keyword>
<dbReference type="GO" id="GO:0005524">
    <property type="term" value="F:ATP binding"/>
    <property type="evidence" value="ECO:0007669"/>
    <property type="project" value="UniProtKB-UniRule"/>
</dbReference>
<evidence type="ECO:0000256" key="9">
    <source>
        <dbReference type="ARBA" id="ARBA00022840"/>
    </source>
</evidence>
<name>A0A0A8H0N7_9BACT</name>
<feature type="binding site" evidence="12">
    <location>
        <position position="227"/>
    </location>
    <ligand>
        <name>Zn(2+)</name>
        <dbReference type="ChEBI" id="CHEBI:29105"/>
    </ligand>
</feature>
<dbReference type="PANTHER" id="PTHR10890">
    <property type="entry name" value="CYSTEINYL-TRNA SYNTHETASE"/>
    <property type="match status" value="1"/>
</dbReference>
<dbReference type="Pfam" id="PF01406">
    <property type="entry name" value="tRNA-synt_1e"/>
    <property type="match status" value="1"/>
</dbReference>
<proteinExistence type="inferred from homology"/>
<dbReference type="AlphaFoldDB" id="A0A0A8H0N7"/>
<dbReference type="EMBL" id="CP007770">
    <property type="protein sequence ID" value="AJC87576.1"/>
    <property type="molecule type" value="Genomic_DNA"/>
</dbReference>
<evidence type="ECO:0000259" key="14">
    <source>
        <dbReference type="Pfam" id="PF09190"/>
    </source>
</evidence>
<keyword evidence="11 12" id="KW-0030">Aminoacyl-tRNA synthetase</keyword>
<dbReference type="PANTHER" id="PTHR10890:SF3">
    <property type="entry name" value="CYSTEINE--TRNA LIGASE, CYTOPLASMIC"/>
    <property type="match status" value="1"/>
</dbReference>
<feature type="short sequence motif" description="'KMSKS' region" evidence="12">
    <location>
        <begin position="259"/>
        <end position="263"/>
    </location>
</feature>
<evidence type="ECO:0000313" key="15">
    <source>
        <dbReference type="EMBL" id="AJC87576.1"/>
    </source>
</evidence>
<dbReference type="GeneID" id="74431412"/>
<keyword evidence="10 12" id="KW-0648">Protein biosynthesis</keyword>
<dbReference type="KEGG" id="cis:CINS_0605"/>
<evidence type="ECO:0000256" key="11">
    <source>
        <dbReference type="ARBA" id="ARBA00023146"/>
    </source>
</evidence>
<dbReference type="NCBIfam" id="TIGR00435">
    <property type="entry name" value="cysS"/>
    <property type="match status" value="1"/>
</dbReference>
<comment type="subcellular location">
    <subcellularLocation>
        <location evidence="1 12">Cytoplasm</location>
    </subcellularLocation>
</comment>
<comment type="cofactor">
    <cofactor evidence="12">
        <name>Zn(2+)</name>
        <dbReference type="ChEBI" id="CHEBI:29105"/>
    </cofactor>
    <text evidence="12">Binds 1 zinc ion per subunit.</text>
</comment>
<evidence type="ECO:0000256" key="12">
    <source>
        <dbReference type="HAMAP-Rule" id="MF_00041"/>
    </source>
</evidence>
<dbReference type="GO" id="GO:0005829">
    <property type="term" value="C:cytosol"/>
    <property type="evidence" value="ECO:0007669"/>
    <property type="project" value="TreeGrafter"/>
</dbReference>
<keyword evidence="8 12" id="KW-0862">Zinc</keyword>
<dbReference type="InterPro" id="IPR015273">
    <property type="entry name" value="Cys-tRNA-synt_Ia_DALR"/>
</dbReference>
<dbReference type="InterPro" id="IPR015803">
    <property type="entry name" value="Cys-tRNA-ligase"/>
</dbReference>
<dbReference type="HAMAP" id="MF_00041">
    <property type="entry name" value="Cys_tRNA_synth"/>
    <property type="match status" value="1"/>
</dbReference>
<evidence type="ECO:0000259" key="13">
    <source>
        <dbReference type="Pfam" id="PF01406"/>
    </source>
</evidence>
<evidence type="ECO:0000256" key="2">
    <source>
        <dbReference type="ARBA" id="ARBA00005594"/>
    </source>
</evidence>
<dbReference type="CDD" id="cd00672">
    <property type="entry name" value="CysRS_core"/>
    <property type="match status" value="1"/>
</dbReference>
<protein>
    <recommendedName>
        <fullName evidence="12">Cysteine--tRNA ligase</fullName>
        <ecNumber evidence="12">6.1.1.16</ecNumber>
    </recommendedName>
    <alternativeName>
        <fullName evidence="12">Cysteinyl-tRNA synthetase</fullName>
        <shortName evidence="12">CysRS</shortName>
    </alternativeName>
</protein>
<comment type="catalytic activity">
    <reaction evidence="12">
        <text>tRNA(Cys) + L-cysteine + ATP = L-cysteinyl-tRNA(Cys) + AMP + diphosphate</text>
        <dbReference type="Rhea" id="RHEA:17773"/>
        <dbReference type="Rhea" id="RHEA-COMP:9661"/>
        <dbReference type="Rhea" id="RHEA-COMP:9679"/>
        <dbReference type="ChEBI" id="CHEBI:30616"/>
        <dbReference type="ChEBI" id="CHEBI:33019"/>
        <dbReference type="ChEBI" id="CHEBI:35235"/>
        <dbReference type="ChEBI" id="CHEBI:78442"/>
        <dbReference type="ChEBI" id="CHEBI:78517"/>
        <dbReference type="ChEBI" id="CHEBI:456215"/>
        <dbReference type="EC" id="6.1.1.16"/>
    </reaction>
</comment>
<reference evidence="15 16" key="1">
    <citation type="journal article" date="2014" name="Genome Biol. Evol.">
        <title>Comparative Genomics of the Campylobacter lari Group.</title>
        <authorList>
            <person name="Miller W.G."/>
            <person name="Yee E."/>
            <person name="Chapman M.H."/>
            <person name="Smith T.P."/>
            <person name="Bono J.L."/>
            <person name="Huynh S."/>
            <person name="Parker C.T."/>
            <person name="Vandamme P."/>
            <person name="Luong K."/>
            <person name="Korlach J."/>
        </authorList>
    </citation>
    <scope>NUCLEOTIDE SEQUENCE [LARGE SCALE GENOMIC DNA]</scope>
    <source>
        <strain evidence="15 16">NCTC 12927</strain>
    </source>
</reference>
<dbReference type="Pfam" id="PF09190">
    <property type="entry name" value="DALR_2"/>
    <property type="match status" value="1"/>
</dbReference>
<keyword evidence="6 12" id="KW-0479">Metal-binding</keyword>
<keyword evidence="7 12" id="KW-0547">Nucleotide-binding</keyword>
<feature type="binding site" evidence="12">
    <location>
        <position position="231"/>
    </location>
    <ligand>
        <name>Zn(2+)</name>
        <dbReference type="ChEBI" id="CHEBI:29105"/>
    </ligand>
</feature>
<dbReference type="InterPro" id="IPR009080">
    <property type="entry name" value="tRNAsynth_Ia_anticodon-bd"/>
</dbReference>
<keyword evidence="4 12" id="KW-0963">Cytoplasm</keyword>
<dbReference type="GO" id="GO:0008270">
    <property type="term" value="F:zinc ion binding"/>
    <property type="evidence" value="ECO:0007669"/>
    <property type="project" value="UniProtKB-UniRule"/>
</dbReference>
<dbReference type="SUPFAM" id="SSF47323">
    <property type="entry name" value="Anticodon-binding domain of a subclass of class I aminoacyl-tRNA synthetases"/>
    <property type="match status" value="1"/>
</dbReference>
<dbReference type="HOGENOM" id="CLU_013528_0_1_7"/>
<evidence type="ECO:0000256" key="6">
    <source>
        <dbReference type="ARBA" id="ARBA00022723"/>
    </source>
</evidence>
<dbReference type="GO" id="GO:0004817">
    <property type="term" value="F:cysteine-tRNA ligase activity"/>
    <property type="evidence" value="ECO:0007669"/>
    <property type="project" value="UniProtKB-UniRule"/>
</dbReference>
<feature type="binding site" evidence="12">
    <location>
        <position position="262"/>
    </location>
    <ligand>
        <name>ATP</name>
        <dbReference type="ChEBI" id="CHEBI:30616"/>
    </ligand>
</feature>
<comment type="similarity">
    <text evidence="2 12">Belongs to the class-I aminoacyl-tRNA synthetase family.</text>
</comment>
<comment type="subunit">
    <text evidence="3 12">Monomer.</text>
</comment>
<feature type="binding site" evidence="12">
    <location>
        <position position="27"/>
    </location>
    <ligand>
        <name>Zn(2+)</name>
        <dbReference type="ChEBI" id="CHEBI:29105"/>
    </ligand>
</feature>
<gene>
    <name evidence="12 15" type="primary">cysS</name>
    <name evidence="15" type="ORF">CINS_0605</name>
</gene>
<keyword evidence="9 12" id="KW-0067">ATP-binding</keyword>
<dbReference type="PRINTS" id="PR00983">
    <property type="entry name" value="TRNASYNTHCYS"/>
</dbReference>
<dbReference type="SUPFAM" id="SSF52374">
    <property type="entry name" value="Nucleotidylyl transferase"/>
    <property type="match status" value="1"/>
</dbReference>
<evidence type="ECO:0000256" key="7">
    <source>
        <dbReference type="ARBA" id="ARBA00022741"/>
    </source>
</evidence>
<dbReference type="RefSeq" id="WP_039649724.1">
    <property type="nucleotide sequence ID" value="NZ_CP007770.1"/>
</dbReference>
<evidence type="ECO:0000313" key="16">
    <source>
        <dbReference type="Proteomes" id="UP000031163"/>
    </source>
</evidence>